<comment type="caution">
    <text evidence="3">The sequence shown here is derived from an EMBL/GenBank/DDBJ whole genome shotgun (WGS) entry which is preliminary data.</text>
</comment>
<reference evidence="3" key="1">
    <citation type="journal article" date="2014" name="Front. Microbiol.">
        <title>High frequency of phylogenetically diverse reductive dehalogenase-homologous genes in deep subseafloor sedimentary metagenomes.</title>
        <authorList>
            <person name="Kawai M."/>
            <person name="Futagami T."/>
            <person name="Toyoda A."/>
            <person name="Takaki Y."/>
            <person name="Nishi S."/>
            <person name="Hori S."/>
            <person name="Arai W."/>
            <person name="Tsubouchi T."/>
            <person name="Morono Y."/>
            <person name="Uchiyama I."/>
            <person name="Ito T."/>
            <person name="Fujiyama A."/>
            <person name="Inagaki F."/>
            <person name="Takami H."/>
        </authorList>
    </citation>
    <scope>NUCLEOTIDE SEQUENCE</scope>
    <source>
        <strain evidence="3">Expedition CK06-06</strain>
    </source>
</reference>
<evidence type="ECO:0000313" key="3">
    <source>
        <dbReference type="EMBL" id="GAG98896.1"/>
    </source>
</evidence>
<accession>X1DR53</accession>
<evidence type="ECO:0000259" key="2">
    <source>
        <dbReference type="Pfam" id="PF02709"/>
    </source>
</evidence>
<evidence type="ECO:0000256" key="1">
    <source>
        <dbReference type="ARBA" id="ARBA00022679"/>
    </source>
</evidence>
<dbReference type="EMBL" id="BART01021324">
    <property type="protein sequence ID" value="GAG98896.1"/>
    <property type="molecule type" value="Genomic_DNA"/>
</dbReference>
<sequence length="155" mass="18420">DVDCILEPRVVEEIIKKHKEKPMIIAIGPSNLPKSININKLVLPRDYAELSKVKKKYGFPSVGAFVSAPRTWWWKVRGFDERMSGWGPIDRDLWTRAQRDIEIKCQRARHLNLPETRIYHQYHEVRTRANLGFNRLIWTRDKTIVKNRENWGIFL</sequence>
<dbReference type="InterPro" id="IPR029044">
    <property type="entry name" value="Nucleotide-diphossugar_trans"/>
</dbReference>
<proteinExistence type="predicted"/>
<feature type="domain" description="Galactosyltransferase C-terminal" evidence="2">
    <location>
        <begin position="48"/>
        <end position="123"/>
    </location>
</feature>
<protein>
    <recommendedName>
        <fullName evidence="2">Galactosyltransferase C-terminal domain-containing protein</fullName>
    </recommendedName>
</protein>
<name>X1DR53_9ZZZZ</name>
<keyword evidence="1" id="KW-0808">Transferase</keyword>
<dbReference type="Gene3D" id="3.90.550.10">
    <property type="entry name" value="Spore Coat Polysaccharide Biosynthesis Protein SpsA, Chain A"/>
    <property type="match status" value="1"/>
</dbReference>
<dbReference type="AlphaFoldDB" id="X1DR53"/>
<dbReference type="Pfam" id="PF02709">
    <property type="entry name" value="Glyco_transf_7C"/>
    <property type="match status" value="1"/>
</dbReference>
<dbReference type="SUPFAM" id="SSF53448">
    <property type="entry name" value="Nucleotide-diphospho-sugar transferases"/>
    <property type="match status" value="1"/>
</dbReference>
<feature type="non-terminal residue" evidence="3">
    <location>
        <position position="1"/>
    </location>
</feature>
<dbReference type="InterPro" id="IPR027791">
    <property type="entry name" value="Galactosyl_T_C"/>
</dbReference>
<dbReference type="GO" id="GO:0016740">
    <property type="term" value="F:transferase activity"/>
    <property type="evidence" value="ECO:0007669"/>
    <property type="project" value="UniProtKB-KW"/>
</dbReference>
<gene>
    <name evidence="3" type="ORF">S01H4_39380</name>
</gene>
<organism evidence="3">
    <name type="scientific">marine sediment metagenome</name>
    <dbReference type="NCBI Taxonomy" id="412755"/>
    <lineage>
        <taxon>unclassified sequences</taxon>
        <taxon>metagenomes</taxon>
        <taxon>ecological metagenomes</taxon>
    </lineage>
</organism>